<reference evidence="1" key="1">
    <citation type="journal article" date="2020" name="J. Asia-Pac. Entomol.">
        <title>Draft genome sequence of the termite, Coptotermes formosanus: Genetic insights into the pyruvate dehydrogenase complex of the termite.</title>
        <authorList>
            <person name="Itakura S."/>
            <person name="Yosikawa Y."/>
            <person name="Togami Y."/>
            <person name="Umezawa K."/>
        </authorList>
    </citation>
    <scope>NUCLEOTIDE SEQUENCE</scope>
    <source>
        <tissue evidence="1">Head</tissue>
    </source>
</reference>
<sequence>MVYLDKSYEEVGNLECVKEFFEQVEQYGLISHWIERDLVAVTKSQLTDEAALFIKGLDQSDRQNLTCSRLKELLIQRFTDRLPLQYHCTVLHEARQEKTQTPTQFLDRSVGRELRFRMPENSEQALNIATTVYIALEKRTIRKNVKFLRQMQESLCAIDGVKGKDCNQTRKRTPGAVSLRKHRLGPGKQVIQGTRSEYNAGYARSQDTCRSIARKGTPDYAN</sequence>
<proteinExistence type="predicted"/>
<evidence type="ECO:0000313" key="2">
    <source>
        <dbReference type="EMBL" id="GFG37992.1"/>
    </source>
</evidence>
<dbReference type="EMBL" id="BLKM01000738">
    <property type="protein sequence ID" value="GFG37992.1"/>
    <property type="molecule type" value="Genomic_DNA"/>
</dbReference>
<comment type="caution">
    <text evidence="1">The sequence shown here is derived from an EMBL/GenBank/DDBJ whole genome shotgun (WGS) entry which is preliminary data.</text>
</comment>
<evidence type="ECO:0000313" key="1">
    <source>
        <dbReference type="EMBL" id="GFG37991.1"/>
    </source>
</evidence>
<protein>
    <submittedName>
        <fullName evidence="1">Uncharacterized protein</fullName>
    </submittedName>
</protein>
<organism evidence="1 3">
    <name type="scientific">Coptotermes formosanus</name>
    <name type="common">Formosan subterranean termite</name>
    <dbReference type="NCBI Taxonomy" id="36987"/>
    <lineage>
        <taxon>Eukaryota</taxon>
        <taxon>Metazoa</taxon>
        <taxon>Ecdysozoa</taxon>
        <taxon>Arthropoda</taxon>
        <taxon>Hexapoda</taxon>
        <taxon>Insecta</taxon>
        <taxon>Pterygota</taxon>
        <taxon>Neoptera</taxon>
        <taxon>Polyneoptera</taxon>
        <taxon>Dictyoptera</taxon>
        <taxon>Blattodea</taxon>
        <taxon>Blattoidea</taxon>
        <taxon>Termitoidae</taxon>
        <taxon>Rhinotermitidae</taxon>
        <taxon>Coptotermes</taxon>
    </lineage>
</organism>
<name>A0A6L2PZD1_COPFO</name>
<dbReference type="AlphaFoldDB" id="A0A6L2PZD1"/>
<accession>A0A6L2PZD1</accession>
<dbReference type="EMBL" id="BLKM01000738">
    <property type="protein sequence ID" value="GFG37991.1"/>
    <property type="molecule type" value="Genomic_DNA"/>
</dbReference>
<reference evidence="3" key="2">
    <citation type="submission" date="2020-01" db="EMBL/GenBank/DDBJ databases">
        <title>Draft genome sequence of the Termite Coptotermes fromosanus.</title>
        <authorList>
            <person name="Itakura S."/>
            <person name="Yosikawa Y."/>
            <person name="Umezawa K."/>
        </authorList>
    </citation>
    <scope>NUCLEOTIDE SEQUENCE [LARGE SCALE GENOMIC DNA]</scope>
</reference>
<dbReference type="InParanoid" id="A0A6L2PZD1"/>
<keyword evidence="3" id="KW-1185">Reference proteome</keyword>
<evidence type="ECO:0000313" key="3">
    <source>
        <dbReference type="Proteomes" id="UP000502823"/>
    </source>
</evidence>
<dbReference type="Proteomes" id="UP000502823">
    <property type="component" value="Unassembled WGS sequence"/>
</dbReference>
<gene>
    <name evidence="1" type="ORF">Cfor_02874</name>
    <name evidence="2" type="ORF">Cfor_02875</name>
</gene>